<keyword evidence="3" id="KW-1185">Reference proteome</keyword>
<accession>A0ABP8U6B8</accession>
<proteinExistence type="predicted"/>
<dbReference type="EMBL" id="BAABHK010000003">
    <property type="protein sequence ID" value="GAA4624686.1"/>
    <property type="molecule type" value="Genomic_DNA"/>
</dbReference>
<evidence type="ECO:0000313" key="2">
    <source>
        <dbReference type="EMBL" id="GAA4624686.1"/>
    </source>
</evidence>
<protein>
    <submittedName>
        <fullName evidence="2">Uncharacterized protein</fullName>
    </submittedName>
</protein>
<feature type="region of interest" description="Disordered" evidence="1">
    <location>
        <begin position="1"/>
        <end position="38"/>
    </location>
</feature>
<organism evidence="2 3">
    <name type="scientific">Actinoallomurus vinaceus</name>
    <dbReference type="NCBI Taxonomy" id="1080074"/>
    <lineage>
        <taxon>Bacteria</taxon>
        <taxon>Bacillati</taxon>
        <taxon>Actinomycetota</taxon>
        <taxon>Actinomycetes</taxon>
        <taxon>Streptosporangiales</taxon>
        <taxon>Thermomonosporaceae</taxon>
        <taxon>Actinoallomurus</taxon>
    </lineage>
</organism>
<name>A0ABP8U6B8_9ACTN</name>
<evidence type="ECO:0000313" key="3">
    <source>
        <dbReference type="Proteomes" id="UP001501442"/>
    </source>
</evidence>
<sequence length="79" mass="8238">MTVSADPWKIRGNLLSPPGDWKGGTCPPRSPPGPAAALRRRPPLALAGAGGPFVRYLGIPADTAARVPQDQKRSLGGIR</sequence>
<comment type="caution">
    <text evidence="2">The sequence shown here is derived from an EMBL/GenBank/DDBJ whole genome shotgun (WGS) entry which is preliminary data.</text>
</comment>
<dbReference type="Proteomes" id="UP001501442">
    <property type="component" value="Unassembled WGS sequence"/>
</dbReference>
<reference evidence="3" key="1">
    <citation type="journal article" date="2019" name="Int. J. Syst. Evol. Microbiol.">
        <title>The Global Catalogue of Microorganisms (GCM) 10K type strain sequencing project: providing services to taxonomists for standard genome sequencing and annotation.</title>
        <authorList>
            <consortium name="The Broad Institute Genomics Platform"/>
            <consortium name="The Broad Institute Genome Sequencing Center for Infectious Disease"/>
            <person name="Wu L."/>
            <person name="Ma J."/>
        </authorList>
    </citation>
    <scope>NUCLEOTIDE SEQUENCE [LARGE SCALE GENOMIC DNA]</scope>
    <source>
        <strain evidence="3">JCM 17939</strain>
    </source>
</reference>
<gene>
    <name evidence="2" type="ORF">GCM10023196_025810</name>
</gene>
<evidence type="ECO:0000256" key="1">
    <source>
        <dbReference type="SAM" id="MobiDB-lite"/>
    </source>
</evidence>